<evidence type="ECO:0000313" key="1">
    <source>
        <dbReference type="EMBL" id="KYN05139.1"/>
    </source>
</evidence>
<gene>
    <name evidence="1" type="ORF">ALC62_03939</name>
</gene>
<evidence type="ECO:0000313" key="2">
    <source>
        <dbReference type="Proteomes" id="UP000078542"/>
    </source>
</evidence>
<accession>A0A195CYB8</accession>
<protein>
    <submittedName>
        <fullName evidence="1">Uncharacterized protein</fullName>
    </submittedName>
</protein>
<name>A0A195CYB8_9HYME</name>
<keyword evidence="2" id="KW-1185">Reference proteome</keyword>
<dbReference type="AlphaFoldDB" id="A0A195CYB8"/>
<dbReference type="EMBL" id="KQ977171">
    <property type="protein sequence ID" value="KYN05139.1"/>
    <property type="molecule type" value="Genomic_DNA"/>
</dbReference>
<organism evidence="1 2">
    <name type="scientific">Cyphomyrmex costatus</name>
    <dbReference type="NCBI Taxonomy" id="456900"/>
    <lineage>
        <taxon>Eukaryota</taxon>
        <taxon>Metazoa</taxon>
        <taxon>Ecdysozoa</taxon>
        <taxon>Arthropoda</taxon>
        <taxon>Hexapoda</taxon>
        <taxon>Insecta</taxon>
        <taxon>Pterygota</taxon>
        <taxon>Neoptera</taxon>
        <taxon>Endopterygota</taxon>
        <taxon>Hymenoptera</taxon>
        <taxon>Apocrita</taxon>
        <taxon>Aculeata</taxon>
        <taxon>Formicoidea</taxon>
        <taxon>Formicidae</taxon>
        <taxon>Myrmicinae</taxon>
        <taxon>Cyphomyrmex</taxon>
    </lineage>
</organism>
<reference evidence="1 2" key="1">
    <citation type="submission" date="2016-03" db="EMBL/GenBank/DDBJ databases">
        <title>Cyphomyrmex costatus WGS genome.</title>
        <authorList>
            <person name="Nygaard S."/>
            <person name="Hu H."/>
            <person name="Boomsma J."/>
            <person name="Zhang G."/>
        </authorList>
    </citation>
    <scope>NUCLEOTIDE SEQUENCE [LARGE SCALE GENOMIC DNA]</scope>
    <source>
        <strain evidence="1">MS0001</strain>
        <tissue evidence="1">Whole body</tissue>
    </source>
</reference>
<dbReference type="Proteomes" id="UP000078542">
    <property type="component" value="Unassembled WGS sequence"/>
</dbReference>
<sequence>MCIYSLFTHLVTKVKADIRFSEDLFEGQCLQRSSAAINSAFLGLEHHVVYRGRKDTEHHAANDRPEYVCVPESIPVGVQVPRECKCHVLRDHEHIIRQRTPVGIFEFDPVFDQTEYIDQAEPEIDDERDDVVILRVVEQIGQHDSVVHAYHRHHGQRIEFVGHSNGKHACQDEEEPPEEGQELSHWVVLFETLLRILSFRNFQARRAVACQSLIRHRCFRLFLKDQIPECNISSTTLPRVVSCHLHAGFQIFEKKLS</sequence>
<proteinExistence type="predicted"/>